<dbReference type="PANTHER" id="PTHR34648:SF1">
    <property type="entry name" value="CLOCK-INTERACTING PACEMAKER"/>
    <property type="match status" value="1"/>
</dbReference>
<dbReference type="GO" id="GO:0005634">
    <property type="term" value="C:nucleus"/>
    <property type="evidence" value="ECO:0007669"/>
    <property type="project" value="TreeGrafter"/>
</dbReference>
<dbReference type="OrthoDB" id="6374619at2759"/>
<evidence type="ECO:0000313" key="2">
    <source>
        <dbReference type="Ensembl" id="ENSLACP00000013630.2"/>
    </source>
</evidence>
<dbReference type="OMA" id="WQCPRTT"/>
<dbReference type="STRING" id="7897.ENSLACP00000013630"/>
<accession>H3AVF9</accession>
<feature type="compositionally biased region" description="Basic and acidic residues" evidence="1">
    <location>
        <begin position="178"/>
        <end position="199"/>
    </location>
</feature>
<dbReference type="CTD" id="100535864"/>
<dbReference type="GeneID" id="102355699"/>
<dbReference type="Ensembl" id="ENSLACT00000013727.2">
    <property type="protein sequence ID" value="ENSLACP00000013630.2"/>
    <property type="gene ID" value="ENSLACG00000011997.2"/>
</dbReference>
<dbReference type="eggNOG" id="ENOG502RJ2N">
    <property type="taxonomic scope" value="Eukaryota"/>
</dbReference>
<reference evidence="2" key="3">
    <citation type="submission" date="2025-09" db="UniProtKB">
        <authorList>
            <consortium name="Ensembl"/>
        </authorList>
    </citation>
    <scope>IDENTIFICATION</scope>
</reference>
<feature type="compositionally biased region" description="Polar residues" evidence="1">
    <location>
        <begin position="221"/>
        <end position="242"/>
    </location>
</feature>
<reference evidence="2" key="2">
    <citation type="submission" date="2025-08" db="UniProtKB">
        <authorList>
            <consortium name="Ensembl"/>
        </authorList>
    </citation>
    <scope>IDENTIFICATION</scope>
</reference>
<dbReference type="EMBL" id="AFYH01003028">
    <property type="status" value="NOT_ANNOTATED_CDS"/>
    <property type="molecule type" value="Genomic_DNA"/>
</dbReference>
<dbReference type="Bgee" id="ENSLACG00000011997">
    <property type="expression patterns" value="Expressed in muscle tissue and 6 other cell types or tissues"/>
</dbReference>
<feature type="compositionally biased region" description="Low complexity" evidence="1">
    <location>
        <begin position="200"/>
        <end position="220"/>
    </location>
</feature>
<dbReference type="AlphaFoldDB" id="H3AVF9"/>
<dbReference type="GO" id="GO:0045892">
    <property type="term" value="P:negative regulation of DNA-templated transcription"/>
    <property type="evidence" value="ECO:0007669"/>
    <property type="project" value="InterPro"/>
</dbReference>
<dbReference type="KEGG" id="lcm:102355699"/>
<dbReference type="HOGENOM" id="CLU_056483_0_0_1"/>
<feature type="region of interest" description="Disordered" evidence="1">
    <location>
        <begin position="164"/>
        <end position="250"/>
    </location>
</feature>
<dbReference type="GO" id="GO:0042754">
    <property type="term" value="P:negative regulation of circadian rhythm"/>
    <property type="evidence" value="ECO:0007669"/>
    <property type="project" value="InterPro"/>
</dbReference>
<dbReference type="InParanoid" id="H3AVF9"/>
<sequence length="417" mass="45253">MGDELLTPSRKRLLAAKLDRATGSKRRALHVNDGASESDKDSGFSDGSSEYLSAAEQTSSEDMPNFPSWILASRAQQNTMLVNSPFSALSPMFFMKNVLVKQPICDQLVQSWAVQPSIEVIPAQPQLLLVQPAVPQTINSRSTRDNKADSGSYLPILKSYAKIAPHPGKKLTPGKDAISPRDGRRGLSDSHKKQKRVETSRTSSAFRSSSAAQPFSPQSSGTNKQQNSEILPSNRTQTNSELACNGHTGRQEEDCFTPTLESGHLQLSANAASDEALFLCPSPSVGQIASAQELGPAAATSGQMAQQQSKQKRFQNTFDVLHKSGLLGITLKTKELARQNQSTQNELDQLKEQTRLFVEVLQSNNPLVLAQLLESMTAGTGVLELDGLRDGENDDHGSQREASENGSLLLPLEQMEI</sequence>
<feature type="region of interest" description="Disordered" evidence="1">
    <location>
        <begin position="27"/>
        <end position="62"/>
    </location>
</feature>
<name>H3AVF9_LATCH</name>
<dbReference type="PANTHER" id="PTHR34648">
    <property type="entry name" value="CLOCK-INTERACTING PACEMAKER"/>
    <property type="match status" value="1"/>
</dbReference>
<organism evidence="2 3">
    <name type="scientific">Latimeria chalumnae</name>
    <name type="common">Coelacanth</name>
    <dbReference type="NCBI Taxonomy" id="7897"/>
    <lineage>
        <taxon>Eukaryota</taxon>
        <taxon>Metazoa</taxon>
        <taxon>Chordata</taxon>
        <taxon>Craniata</taxon>
        <taxon>Vertebrata</taxon>
        <taxon>Euteleostomi</taxon>
        <taxon>Coelacanthiformes</taxon>
        <taxon>Coelacanthidae</taxon>
        <taxon>Latimeria</taxon>
    </lineage>
</organism>
<dbReference type="GeneTree" id="ENSGT00510000048522"/>
<proteinExistence type="predicted"/>
<feature type="region of interest" description="Disordered" evidence="1">
    <location>
        <begin position="387"/>
        <end position="417"/>
    </location>
</feature>
<evidence type="ECO:0000256" key="1">
    <source>
        <dbReference type="SAM" id="MobiDB-lite"/>
    </source>
</evidence>
<dbReference type="FunCoup" id="H3AVF9">
    <property type="interactions" value="2356"/>
</dbReference>
<reference evidence="3" key="1">
    <citation type="submission" date="2011-08" db="EMBL/GenBank/DDBJ databases">
        <title>The draft genome of Latimeria chalumnae.</title>
        <authorList>
            <person name="Di Palma F."/>
            <person name="Alfoldi J."/>
            <person name="Johnson J."/>
            <person name="Berlin A."/>
            <person name="Gnerre S."/>
            <person name="Jaffe D."/>
            <person name="MacCallum I."/>
            <person name="Young S."/>
            <person name="Walker B.J."/>
            <person name="Lander E."/>
            <person name="Lindblad-Toh K."/>
        </authorList>
    </citation>
    <scope>NUCLEOTIDE SEQUENCE [LARGE SCALE GENOMIC DNA]</scope>
    <source>
        <strain evidence="3">Wild caught</strain>
    </source>
</reference>
<feature type="compositionally biased region" description="Basic and acidic residues" evidence="1">
    <location>
        <begin position="387"/>
        <end position="403"/>
    </location>
</feature>
<dbReference type="Proteomes" id="UP000008672">
    <property type="component" value="Unassembled WGS sequence"/>
</dbReference>
<dbReference type="InterPro" id="IPR031602">
    <property type="entry name" value="CIPC"/>
</dbReference>
<protein>
    <submittedName>
        <fullName evidence="2">CLOCK interacting pacemaker</fullName>
    </submittedName>
</protein>
<dbReference type="Pfam" id="PF15800">
    <property type="entry name" value="CiPC"/>
    <property type="match status" value="1"/>
</dbReference>
<evidence type="ECO:0000313" key="3">
    <source>
        <dbReference type="Proteomes" id="UP000008672"/>
    </source>
</evidence>
<gene>
    <name evidence="2" type="primary">CIPC</name>
</gene>
<keyword evidence="3" id="KW-1185">Reference proteome</keyword>